<dbReference type="STRING" id="163.SAMN04487775_105141"/>
<sequence>MMDEIKKNEYAAAKMRTNVSNIIFDIIIYIVLAFVVISTVYPFWNTIAISLNDGLDSLKGGIKFFPRKFTWKNYQDLFQTPRIFQAGIISVTRTILQTILSVFCTSMLAYALSRKEFVIRKPLTTILVISMYVNAGLIPGYMLIKNLHLLGKYSVYIIPCLVDVFNFILVRTYIHGLPDSFVESARIDGANEFKIFMRIIFPLIVPSIAMVSLFTAVNAWNSWFDTYLYCSNKPKLHSLQYVLMSFLQQSQNQSSNAADANSMAISAGAGSTASKATPISIRSSITIVATLPILVVYPFVQKYFVVGMTIGGVKE</sequence>
<gene>
    <name evidence="9" type="ORF">SAMN04487977_103196</name>
</gene>
<evidence type="ECO:0000256" key="7">
    <source>
        <dbReference type="RuleBase" id="RU363032"/>
    </source>
</evidence>
<feature type="transmembrane region" description="Helical" evidence="7">
    <location>
        <begin position="21"/>
        <end position="44"/>
    </location>
</feature>
<feature type="transmembrane region" description="Helical" evidence="7">
    <location>
        <begin position="195"/>
        <end position="217"/>
    </location>
</feature>
<feature type="transmembrane region" description="Helical" evidence="7">
    <location>
        <begin position="156"/>
        <end position="174"/>
    </location>
</feature>
<protein>
    <submittedName>
        <fullName evidence="9">Putative aldouronate transport system permease protein</fullName>
    </submittedName>
</protein>
<evidence type="ECO:0000313" key="9">
    <source>
        <dbReference type="EMBL" id="SEQ26201.1"/>
    </source>
</evidence>
<proteinExistence type="inferred from homology"/>
<evidence type="ECO:0000256" key="1">
    <source>
        <dbReference type="ARBA" id="ARBA00004651"/>
    </source>
</evidence>
<dbReference type="InterPro" id="IPR000515">
    <property type="entry name" value="MetI-like"/>
</dbReference>
<evidence type="ECO:0000256" key="3">
    <source>
        <dbReference type="ARBA" id="ARBA00022475"/>
    </source>
</evidence>
<dbReference type="AlphaFoldDB" id="A0A1H9EKJ2"/>
<dbReference type="Proteomes" id="UP000182360">
    <property type="component" value="Unassembled WGS sequence"/>
</dbReference>
<evidence type="ECO:0000256" key="2">
    <source>
        <dbReference type="ARBA" id="ARBA00022448"/>
    </source>
</evidence>
<dbReference type="PROSITE" id="PS50928">
    <property type="entry name" value="ABC_TM1"/>
    <property type="match status" value="1"/>
</dbReference>
<dbReference type="CDD" id="cd06261">
    <property type="entry name" value="TM_PBP2"/>
    <property type="match status" value="1"/>
</dbReference>
<feature type="transmembrane region" description="Helical" evidence="7">
    <location>
        <begin position="279"/>
        <end position="300"/>
    </location>
</feature>
<dbReference type="SUPFAM" id="SSF161098">
    <property type="entry name" value="MetI-like"/>
    <property type="match status" value="1"/>
</dbReference>
<dbReference type="GO" id="GO:0055085">
    <property type="term" value="P:transmembrane transport"/>
    <property type="evidence" value="ECO:0007669"/>
    <property type="project" value="InterPro"/>
</dbReference>
<keyword evidence="2 7" id="KW-0813">Transport</keyword>
<comment type="subcellular location">
    <subcellularLocation>
        <location evidence="1 7">Cell membrane</location>
        <topology evidence="1 7">Multi-pass membrane protein</topology>
    </subcellularLocation>
</comment>
<dbReference type="GO" id="GO:0005886">
    <property type="term" value="C:plasma membrane"/>
    <property type="evidence" value="ECO:0007669"/>
    <property type="project" value="UniProtKB-SubCell"/>
</dbReference>
<dbReference type="EMBL" id="FOFU01000003">
    <property type="protein sequence ID" value="SEQ26201.1"/>
    <property type="molecule type" value="Genomic_DNA"/>
</dbReference>
<keyword evidence="3" id="KW-1003">Cell membrane</keyword>
<evidence type="ECO:0000313" key="10">
    <source>
        <dbReference type="Proteomes" id="UP000182360"/>
    </source>
</evidence>
<keyword evidence="10" id="KW-1185">Reference proteome</keyword>
<evidence type="ECO:0000256" key="5">
    <source>
        <dbReference type="ARBA" id="ARBA00022989"/>
    </source>
</evidence>
<reference evidence="9 10" key="1">
    <citation type="submission" date="2016-10" db="EMBL/GenBank/DDBJ databases">
        <authorList>
            <person name="de Groot N.N."/>
        </authorList>
    </citation>
    <scope>NUCLEOTIDE SEQUENCE [LARGE SCALE GENOMIC DNA]</scope>
    <source>
        <strain evidence="9 10">B25</strain>
    </source>
</reference>
<keyword evidence="5 7" id="KW-1133">Transmembrane helix</keyword>
<feature type="transmembrane region" description="Helical" evidence="7">
    <location>
        <begin position="83"/>
        <end position="111"/>
    </location>
</feature>
<dbReference type="Gene3D" id="1.10.3720.10">
    <property type="entry name" value="MetI-like"/>
    <property type="match status" value="1"/>
</dbReference>
<comment type="similarity">
    <text evidence="7">Belongs to the binding-protein-dependent transport system permease family.</text>
</comment>
<evidence type="ECO:0000259" key="8">
    <source>
        <dbReference type="PROSITE" id="PS50928"/>
    </source>
</evidence>
<dbReference type="PANTHER" id="PTHR43744">
    <property type="entry name" value="ABC TRANSPORTER PERMEASE PROTEIN MG189-RELATED-RELATED"/>
    <property type="match status" value="1"/>
</dbReference>
<dbReference type="InterPro" id="IPR035906">
    <property type="entry name" value="MetI-like_sf"/>
</dbReference>
<evidence type="ECO:0000256" key="6">
    <source>
        <dbReference type="ARBA" id="ARBA00023136"/>
    </source>
</evidence>
<evidence type="ECO:0000256" key="4">
    <source>
        <dbReference type="ARBA" id="ARBA00022692"/>
    </source>
</evidence>
<dbReference type="RefSeq" id="WP_218141037.1">
    <property type="nucleotide sequence ID" value="NZ_AP025286.1"/>
</dbReference>
<accession>A0A1H9EKJ2</accession>
<keyword evidence="6 7" id="KW-0472">Membrane</keyword>
<name>A0A1H9EKJ2_9SPIR</name>
<keyword evidence="4 7" id="KW-0812">Transmembrane</keyword>
<organism evidence="9 10">
    <name type="scientific">Treponema bryantii</name>
    <dbReference type="NCBI Taxonomy" id="163"/>
    <lineage>
        <taxon>Bacteria</taxon>
        <taxon>Pseudomonadati</taxon>
        <taxon>Spirochaetota</taxon>
        <taxon>Spirochaetia</taxon>
        <taxon>Spirochaetales</taxon>
        <taxon>Treponemataceae</taxon>
        <taxon>Treponema</taxon>
    </lineage>
</organism>
<feature type="domain" description="ABC transmembrane type-1" evidence="8">
    <location>
        <begin position="87"/>
        <end position="300"/>
    </location>
</feature>
<dbReference type="Pfam" id="PF00528">
    <property type="entry name" value="BPD_transp_1"/>
    <property type="match status" value="1"/>
</dbReference>
<dbReference type="PANTHER" id="PTHR43744:SF9">
    <property type="entry name" value="POLYGALACTURONAN_RHAMNOGALACTURONAN TRANSPORT SYSTEM PERMEASE PROTEIN YTCP"/>
    <property type="match status" value="1"/>
</dbReference>
<feature type="transmembrane region" description="Helical" evidence="7">
    <location>
        <begin position="123"/>
        <end position="144"/>
    </location>
</feature>